<dbReference type="EMBL" id="LBYB01000016">
    <property type="protein sequence ID" value="KKR41079.1"/>
    <property type="molecule type" value="Genomic_DNA"/>
</dbReference>
<proteinExistence type="predicted"/>
<evidence type="ECO:0000313" key="2">
    <source>
        <dbReference type="Proteomes" id="UP000034881"/>
    </source>
</evidence>
<name>A0A0G0QKY1_9BACT</name>
<organism evidence="1 2">
    <name type="scientific">Candidatus Daviesbacteria bacterium GW2011_GWC2_40_12</name>
    <dbReference type="NCBI Taxonomy" id="1618431"/>
    <lineage>
        <taxon>Bacteria</taxon>
        <taxon>Candidatus Daviesiibacteriota</taxon>
    </lineage>
</organism>
<dbReference type="AlphaFoldDB" id="A0A0G0QKY1"/>
<sequence length="113" mass="12914">MNAEEYRKKIELDILKIIEEKLTNGQMDIDRAKAIARMVLDKLHPPLTLEQIYKIAPTLDDEFQELTAAIAPVLKDHEEEITKIVTEHAQMLIKSGKINEATKILKEANEPSH</sequence>
<gene>
    <name evidence="1" type="ORF">UT77_C0016G0033</name>
</gene>
<accession>A0A0G0QKY1</accession>
<dbReference type="Proteomes" id="UP000034881">
    <property type="component" value="Unassembled WGS sequence"/>
</dbReference>
<reference evidence="1 2" key="1">
    <citation type="journal article" date="2015" name="Nature">
        <title>rRNA introns, odd ribosomes, and small enigmatic genomes across a large radiation of phyla.</title>
        <authorList>
            <person name="Brown C.T."/>
            <person name="Hug L.A."/>
            <person name="Thomas B.C."/>
            <person name="Sharon I."/>
            <person name="Castelle C.J."/>
            <person name="Singh A."/>
            <person name="Wilkins M.J."/>
            <person name="Williams K.H."/>
            <person name="Banfield J.F."/>
        </authorList>
    </citation>
    <scope>NUCLEOTIDE SEQUENCE [LARGE SCALE GENOMIC DNA]</scope>
</reference>
<evidence type="ECO:0000313" key="1">
    <source>
        <dbReference type="EMBL" id="KKR41079.1"/>
    </source>
</evidence>
<comment type="caution">
    <text evidence="1">The sequence shown here is derived from an EMBL/GenBank/DDBJ whole genome shotgun (WGS) entry which is preliminary data.</text>
</comment>
<protein>
    <submittedName>
        <fullName evidence="1">Uncharacterized protein</fullName>
    </submittedName>
</protein>